<proteinExistence type="predicted"/>
<dbReference type="InterPro" id="IPR001670">
    <property type="entry name" value="ADH_Fe/GldA"/>
</dbReference>
<dbReference type="PANTHER" id="PTHR11496:SF83">
    <property type="entry name" value="HYDROXYACID-OXOACID TRANSHYDROGENASE, MITOCHONDRIAL"/>
    <property type="match status" value="1"/>
</dbReference>
<dbReference type="RefSeq" id="WP_119552779.1">
    <property type="nucleotide sequence ID" value="NZ_QXMN01000005.1"/>
</dbReference>
<sequence length="411" mass="44330">MSFDEPAIHDFRARTYPLRIYSGTDALIELPRELQRAGASRALILCGRSVRERTGLTQVIETLAGGRIVGIFSGISEGAPAECLEEAAAKAREVQADALIAVGAGSVIKGVRIVAMLLGENRSLLDMATVHRDDEPPMSRRLAAPKMPILNVLTSPTSAQNRGGSAARYRGSAHHLEFFDPKTRPRAVFWDTRALATAPATLARSTSFEVYWWALMCMGAVRTANPLVQASRRHAWELARLAYPKLGEADDAAARIDLCAAALLQNRDEEDGGRPWSCQLLARAAYASAVGVFNHYEGVTQSRGYAAFAPAMIRELGAAVPEVTRALGEALGLQLPADGGGADLAAQVAAQVARNFQAQGWRTDLHDCAIPVADAPRLLALALRNFNANHDRLLDRHREAMLTAITRTIAP</sequence>
<dbReference type="GO" id="GO:0004022">
    <property type="term" value="F:alcohol dehydrogenase (NAD+) activity"/>
    <property type="evidence" value="ECO:0007669"/>
    <property type="project" value="TreeGrafter"/>
</dbReference>
<dbReference type="Pfam" id="PF00465">
    <property type="entry name" value="Fe-ADH"/>
    <property type="match status" value="1"/>
</dbReference>
<keyword evidence="1" id="KW-0560">Oxidoreductase</keyword>
<dbReference type="Proteomes" id="UP000265619">
    <property type="component" value="Unassembled WGS sequence"/>
</dbReference>
<evidence type="ECO:0000259" key="2">
    <source>
        <dbReference type="Pfam" id="PF00465"/>
    </source>
</evidence>
<dbReference type="InterPro" id="IPR039697">
    <property type="entry name" value="Alcohol_dehydrogenase_Fe"/>
</dbReference>
<accession>A0A9X8D7C1</accession>
<protein>
    <submittedName>
        <fullName evidence="3">Iron-containing alcohol dehydrogenase</fullName>
    </submittedName>
</protein>
<evidence type="ECO:0000256" key="1">
    <source>
        <dbReference type="ARBA" id="ARBA00023002"/>
    </source>
</evidence>
<dbReference type="GO" id="GO:0046872">
    <property type="term" value="F:metal ion binding"/>
    <property type="evidence" value="ECO:0007669"/>
    <property type="project" value="InterPro"/>
</dbReference>
<dbReference type="OrthoDB" id="323926at2"/>
<evidence type="ECO:0000313" key="4">
    <source>
        <dbReference type="Proteomes" id="UP000265619"/>
    </source>
</evidence>
<dbReference type="SUPFAM" id="SSF56796">
    <property type="entry name" value="Dehydroquinate synthase-like"/>
    <property type="match status" value="1"/>
</dbReference>
<name>A0A9X8D7C1_9BURK</name>
<dbReference type="AlphaFoldDB" id="A0A9X8D7C1"/>
<dbReference type="PANTHER" id="PTHR11496">
    <property type="entry name" value="ALCOHOL DEHYDROGENASE"/>
    <property type="match status" value="1"/>
</dbReference>
<keyword evidence="4" id="KW-1185">Reference proteome</keyword>
<feature type="domain" description="Alcohol dehydrogenase iron-type/glycerol dehydrogenase GldA" evidence="2">
    <location>
        <begin position="17"/>
        <end position="192"/>
    </location>
</feature>
<organism evidence="3 4">
    <name type="scientific">Acidovorax cavernicola</name>
    <dbReference type="NCBI Taxonomy" id="1675792"/>
    <lineage>
        <taxon>Bacteria</taxon>
        <taxon>Pseudomonadati</taxon>
        <taxon>Pseudomonadota</taxon>
        <taxon>Betaproteobacteria</taxon>
        <taxon>Burkholderiales</taxon>
        <taxon>Comamonadaceae</taxon>
        <taxon>Acidovorax</taxon>
    </lineage>
</organism>
<dbReference type="EMBL" id="QXMN01000005">
    <property type="protein sequence ID" value="RIX83236.1"/>
    <property type="molecule type" value="Genomic_DNA"/>
</dbReference>
<evidence type="ECO:0000313" key="3">
    <source>
        <dbReference type="EMBL" id="RIX83236.1"/>
    </source>
</evidence>
<dbReference type="Gene3D" id="1.20.1090.10">
    <property type="entry name" value="Dehydroquinate synthase-like - alpha domain"/>
    <property type="match status" value="1"/>
</dbReference>
<gene>
    <name evidence="3" type="ORF">D3H34_07325</name>
</gene>
<dbReference type="Gene3D" id="3.40.50.1970">
    <property type="match status" value="1"/>
</dbReference>
<comment type="caution">
    <text evidence="3">The sequence shown here is derived from an EMBL/GenBank/DDBJ whole genome shotgun (WGS) entry which is preliminary data.</text>
</comment>
<reference evidence="3 4" key="1">
    <citation type="submission" date="2018-09" db="EMBL/GenBank/DDBJ databases">
        <title>Acidovorax cavernicola nov. sp. isolated from Gruta de las Maravillas (Aracena, Spain).</title>
        <authorList>
            <person name="Jurado V."/>
            <person name="Gutierrez-Patricio S."/>
            <person name="Gonzalez-Pimentel J.L."/>
            <person name="Miller A.Z."/>
            <person name="Laiz L."/>
            <person name="Saiz-Jimenez C."/>
        </authorList>
    </citation>
    <scope>NUCLEOTIDE SEQUENCE [LARGE SCALE GENOMIC DNA]</scope>
    <source>
        <strain evidence="3 4">1011MAR4D40.2</strain>
    </source>
</reference>